<feature type="domain" description="Erythromycin biosynthesis protein CIII-like C-terminal" evidence="1">
    <location>
        <begin position="305"/>
        <end position="421"/>
    </location>
</feature>
<accession>A0ABW1WYF6</accession>
<dbReference type="CDD" id="cd03784">
    <property type="entry name" value="GT1_Gtf-like"/>
    <property type="match status" value="1"/>
</dbReference>
<evidence type="ECO:0000259" key="1">
    <source>
        <dbReference type="Pfam" id="PF06722"/>
    </source>
</evidence>
<dbReference type="PANTHER" id="PTHR48050:SF13">
    <property type="entry name" value="STEROL 3-BETA-GLUCOSYLTRANSFERASE UGT80A2"/>
    <property type="match status" value="1"/>
</dbReference>
<dbReference type="PANTHER" id="PTHR48050">
    <property type="entry name" value="STEROL 3-BETA-GLUCOSYLTRANSFERASE"/>
    <property type="match status" value="1"/>
</dbReference>
<dbReference type="Proteomes" id="UP001596266">
    <property type="component" value="Unassembled WGS sequence"/>
</dbReference>
<organism evidence="2 3">
    <name type="scientific">Luteococcus sanguinis</name>
    <dbReference type="NCBI Taxonomy" id="174038"/>
    <lineage>
        <taxon>Bacteria</taxon>
        <taxon>Bacillati</taxon>
        <taxon>Actinomycetota</taxon>
        <taxon>Actinomycetes</taxon>
        <taxon>Propionibacteriales</taxon>
        <taxon>Propionibacteriaceae</taxon>
        <taxon>Luteococcus</taxon>
    </lineage>
</organism>
<gene>
    <name evidence="2" type="ORF">ACFP57_02675</name>
</gene>
<comment type="caution">
    <text evidence="2">The sequence shown here is derived from an EMBL/GenBank/DDBJ whole genome shotgun (WGS) entry which is preliminary data.</text>
</comment>
<dbReference type="Gene3D" id="3.40.50.2000">
    <property type="entry name" value="Glycogen Phosphorylase B"/>
    <property type="match status" value="2"/>
</dbReference>
<protein>
    <submittedName>
        <fullName evidence="2">Glycosyltransferase</fullName>
    </submittedName>
</protein>
<dbReference type="EMBL" id="JBHSUA010000008">
    <property type="protein sequence ID" value="MFC6395901.1"/>
    <property type="molecule type" value="Genomic_DNA"/>
</dbReference>
<dbReference type="InterPro" id="IPR050426">
    <property type="entry name" value="Glycosyltransferase_28"/>
</dbReference>
<dbReference type="Pfam" id="PF06722">
    <property type="entry name" value="EryCIII-like_C"/>
    <property type="match status" value="1"/>
</dbReference>
<evidence type="ECO:0000313" key="3">
    <source>
        <dbReference type="Proteomes" id="UP001596266"/>
    </source>
</evidence>
<dbReference type="SUPFAM" id="SSF53756">
    <property type="entry name" value="UDP-Glycosyltransferase/glycogen phosphorylase"/>
    <property type="match status" value="1"/>
</dbReference>
<sequence>MDSPVVAAVAAASTPGEATTWLLALGSRGDVQPMAVLARRLTDRGHRAVVIALHDAKQVCAELGAEFVGVDGSVDDALVSARGPIGQVLSRGSVGQAALLVHWVRQLAGPVSEVLGRCVRPGDAVVTGVLGRSAALALVEARHTRMATVVFTGQVPTLRPSSHYFDEWFTPSRAWNRMGVRLNWLVASELGHPIGVRLRSRLGLGRVSPRAEMHRADRWPTLVAASPVLVPPADDWPDGVVQTGWLGAPARDWAPGGELAGFLAKGPVAWVGWGSFSAASREADVKLVAQAAALSGVRVLTPELVGLAQGRVSDGMLAVGPVPHSSLFGRLDAVVHHGGAGTTQEGLRAGVPSTAVPFGVDQPWHGRRLHALGVGPFPVSIRGLDADTLARRLEALVGTASYRERAALIGARMRDERGPDAAVDALTRARVVL</sequence>
<dbReference type="RefSeq" id="WP_343886031.1">
    <property type="nucleotide sequence ID" value="NZ_BAAAKI010000012.1"/>
</dbReference>
<reference evidence="3" key="1">
    <citation type="journal article" date="2019" name="Int. J. Syst. Evol. Microbiol.">
        <title>The Global Catalogue of Microorganisms (GCM) 10K type strain sequencing project: providing services to taxonomists for standard genome sequencing and annotation.</title>
        <authorList>
            <consortium name="The Broad Institute Genomics Platform"/>
            <consortium name="The Broad Institute Genome Sequencing Center for Infectious Disease"/>
            <person name="Wu L."/>
            <person name="Ma J."/>
        </authorList>
    </citation>
    <scope>NUCLEOTIDE SEQUENCE [LARGE SCALE GENOMIC DNA]</scope>
    <source>
        <strain evidence="3">CGMCC 1.15277</strain>
    </source>
</reference>
<name>A0ABW1WYF6_9ACTN</name>
<evidence type="ECO:0000313" key="2">
    <source>
        <dbReference type="EMBL" id="MFC6395901.1"/>
    </source>
</evidence>
<dbReference type="InterPro" id="IPR002213">
    <property type="entry name" value="UDP_glucos_trans"/>
</dbReference>
<proteinExistence type="predicted"/>
<keyword evidence="3" id="KW-1185">Reference proteome</keyword>
<dbReference type="InterPro" id="IPR010610">
    <property type="entry name" value="EryCIII-like_C"/>
</dbReference>